<protein>
    <recommendedName>
        <fullName evidence="1">Hemimethylated DNA-binding domain-containing protein</fullName>
    </recommendedName>
</protein>
<dbReference type="STRING" id="56484.A0A1Y2FM09"/>
<dbReference type="Pfam" id="PF08755">
    <property type="entry name" value="YccV-like"/>
    <property type="match status" value="1"/>
</dbReference>
<name>A0A1Y2FM09_PROLT</name>
<dbReference type="SUPFAM" id="SSF141255">
    <property type="entry name" value="YccV-like"/>
    <property type="match status" value="1"/>
</dbReference>
<organism evidence="2 3">
    <name type="scientific">Protomyces lactucae-debilis</name>
    <dbReference type="NCBI Taxonomy" id="2754530"/>
    <lineage>
        <taxon>Eukaryota</taxon>
        <taxon>Fungi</taxon>
        <taxon>Dikarya</taxon>
        <taxon>Ascomycota</taxon>
        <taxon>Taphrinomycotina</taxon>
        <taxon>Taphrinomycetes</taxon>
        <taxon>Taphrinales</taxon>
        <taxon>Protomycetaceae</taxon>
        <taxon>Protomyces</taxon>
    </lineage>
</organism>
<dbReference type="InterPro" id="IPR036623">
    <property type="entry name" value="Hemimethylated_DNA-bd_sf"/>
</dbReference>
<accession>A0A1Y2FM09</accession>
<gene>
    <name evidence="2" type="ORF">BCR37DRAFT_391976</name>
</gene>
<dbReference type="InterPro" id="IPR011722">
    <property type="entry name" value="Hemimethylated_DNA-bd_dom"/>
</dbReference>
<reference evidence="2 3" key="1">
    <citation type="submission" date="2016-07" db="EMBL/GenBank/DDBJ databases">
        <title>Pervasive Adenine N6-methylation of Active Genes in Fungi.</title>
        <authorList>
            <consortium name="DOE Joint Genome Institute"/>
            <person name="Mondo S.J."/>
            <person name="Dannebaum R.O."/>
            <person name="Kuo R.C."/>
            <person name="Labutti K."/>
            <person name="Haridas S."/>
            <person name="Kuo A."/>
            <person name="Salamov A."/>
            <person name="Ahrendt S.R."/>
            <person name="Lipzen A."/>
            <person name="Sullivan W."/>
            <person name="Andreopoulos W.B."/>
            <person name="Clum A."/>
            <person name="Lindquist E."/>
            <person name="Daum C."/>
            <person name="Ramamoorthy G.K."/>
            <person name="Gryganskyi A."/>
            <person name="Culley D."/>
            <person name="Magnuson J.K."/>
            <person name="James T.Y."/>
            <person name="O'Malley M.A."/>
            <person name="Stajich J.E."/>
            <person name="Spatafora J.W."/>
            <person name="Visel A."/>
            <person name="Grigoriev I.V."/>
        </authorList>
    </citation>
    <scope>NUCLEOTIDE SEQUENCE [LARGE SCALE GENOMIC DNA]</scope>
    <source>
        <strain evidence="2 3">12-1054</strain>
    </source>
</reference>
<dbReference type="NCBIfam" id="TIGR02097">
    <property type="entry name" value="yccV"/>
    <property type="match status" value="1"/>
</dbReference>
<keyword evidence="3" id="KW-1185">Reference proteome</keyword>
<dbReference type="PANTHER" id="PTHR31350:SF21">
    <property type="entry name" value="F-BOX ONLY PROTEIN 21"/>
    <property type="match status" value="1"/>
</dbReference>
<dbReference type="Proteomes" id="UP000193685">
    <property type="component" value="Unassembled WGS sequence"/>
</dbReference>
<dbReference type="EMBL" id="MCFI01000006">
    <property type="protein sequence ID" value="ORY84394.1"/>
    <property type="molecule type" value="Genomic_DNA"/>
</dbReference>
<dbReference type="Gene3D" id="2.30.30.390">
    <property type="entry name" value="Hemimethylated DNA-binding domain"/>
    <property type="match status" value="1"/>
</dbReference>
<dbReference type="Pfam" id="PF13369">
    <property type="entry name" value="Transglut_core2"/>
    <property type="match status" value="1"/>
</dbReference>
<proteinExistence type="predicted"/>
<dbReference type="AlphaFoldDB" id="A0A1Y2FM09"/>
<sequence>MSSVFGLVLETMHDNDLCVDHVLPCEFPDLESNFISDSLLGRKPASPIVFTVIFCAVAKRIGLLAAPIVVGDFVMAKICYKQDGSNRERFMDVCNDGQLFTIKALYELLQPYGATREMVLEGSKAIQGPMLVKYCAHSIFECLQGDSSNLIDYLAVVRCFHWCDHPTDIVPLNIAYILGEMDHFSTTTWLEVLPQLAKLSGYTKENARHASEVLQAFQNVKNHALSVARRSNPERAIRFALGSLVRHRKHKYLGVIHGHDDECKQSQKWQEEMRVSKLKGGGPNQPFYYIRKTDGLDMYVAERNLEIVSCDRCGDRQADVNNGSKVLDADYLPCIMKLERLPSESNLGQIVKARKNKGACGYVPGSDIQQQYPASLWPPMPNACSQRSKP</sequence>
<evidence type="ECO:0000259" key="1">
    <source>
        <dbReference type="SMART" id="SM00992"/>
    </source>
</evidence>
<dbReference type="SMART" id="SM00992">
    <property type="entry name" value="YccV-like"/>
    <property type="match status" value="1"/>
</dbReference>
<dbReference type="RefSeq" id="XP_040726412.1">
    <property type="nucleotide sequence ID" value="XM_040871087.1"/>
</dbReference>
<dbReference type="OrthoDB" id="28868at2759"/>
<evidence type="ECO:0000313" key="2">
    <source>
        <dbReference type="EMBL" id="ORY84394.1"/>
    </source>
</evidence>
<evidence type="ECO:0000313" key="3">
    <source>
        <dbReference type="Proteomes" id="UP000193685"/>
    </source>
</evidence>
<comment type="caution">
    <text evidence="2">The sequence shown here is derived from an EMBL/GenBank/DDBJ whole genome shotgun (WGS) entry which is preliminary data.</text>
</comment>
<dbReference type="GeneID" id="63787686"/>
<dbReference type="InterPro" id="IPR032698">
    <property type="entry name" value="SirB1_N"/>
</dbReference>
<feature type="domain" description="Hemimethylated DNA-binding" evidence="1">
    <location>
        <begin position="236"/>
        <end position="328"/>
    </location>
</feature>
<dbReference type="PANTHER" id="PTHR31350">
    <property type="entry name" value="SI:DKEY-261L7.2"/>
    <property type="match status" value="1"/>
</dbReference>
<dbReference type="GO" id="GO:0003677">
    <property type="term" value="F:DNA binding"/>
    <property type="evidence" value="ECO:0007669"/>
    <property type="project" value="InterPro"/>
</dbReference>